<reference evidence="2" key="1">
    <citation type="submission" date="2025-08" db="UniProtKB">
        <authorList>
            <consortium name="RefSeq"/>
        </authorList>
    </citation>
    <scope>IDENTIFICATION</scope>
    <source>
        <tissue evidence="2">Whole insect</tissue>
    </source>
</reference>
<sequence>MTQLLSQLVKCNFSMDSAITGPFRPKSMQRDYRNPINLCNFSEYQLEELLNSSGSDIELYPERSDYEPNDDESSSYKEEEAIDETNLENLNDSHAHSNENIRNIMCCYGVIYSRLS</sequence>
<accession>A0A6P7FYG1</accession>
<proteinExistence type="predicted"/>
<dbReference type="AlphaFoldDB" id="A0A6P7FYG1"/>
<dbReference type="RefSeq" id="XP_028137585.1">
    <property type="nucleotide sequence ID" value="XM_028281784.1"/>
</dbReference>
<organism evidence="2">
    <name type="scientific">Diabrotica virgifera virgifera</name>
    <name type="common">western corn rootworm</name>
    <dbReference type="NCBI Taxonomy" id="50390"/>
    <lineage>
        <taxon>Eukaryota</taxon>
        <taxon>Metazoa</taxon>
        <taxon>Ecdysozoa</taxon>
        <taxon>Arthropoda</taxon>
        <taxon>Hexapoda</taxon>
        <taxon>Insecta</taxon>
        <taxon>Pterygota</taxon>
        <taxon>Neoptera</taxon>
        <taxon>Endopterygota</taxon>
        <taxon>Coleoptera</taxon>
        <taxon>Polyphaga</taxon>
        <taxon>Cucujiformia</taxon>
        <taxon>Chrysomeloidea</taxon>
        <taxon>Chrysomelidae</taxon>
        <taxon>Galerucinae</taxon>
        <taxon>Diabroticina</taxon>
        <taxon>Diabroticites</taxon>
        <taxon>Diabrotica</taxon>
    </lineage>
</organism>
<name>A0A6P7FYG1_DIAVI</name>
<gene>
    <name evidence="2" type="primary">LOC114332076</name>
</gene>
<feature type="region of interest" description="Disordered" evidence="1">
    <location>
        <begin position="57"/>
        <end position="93"/>
    </location>
</feature>
<dbReference type="InParanoid" id="A0A6P7FYG1"/>
<evidence type="ECO:0000313" key="2">
    <source>
        <dbReference type="RefSeq" id="XP_028137585.1"/>
    </source>
</evidence>
<evidence type="ECO:0000256" key="1">
    <source>
        <dbReference type="SAM" id="MobiDB-lite"/>
    </source>
</evidence>
<protein>
    <submittedName>
        <fullName evidence="2">Uncharacterized protein LOC114332076</fullName>
    </submittedName>
</protein>